<dbReference type="PANTHER" id="PTHR43414">
    <property type="entry name" value="MULTIDRUG RESISTANCE PROTEIN MDTG"/>
    <property type="match status" value="1"/>
</dbReference>
<feature type="transmembrane region" description="Helical" evidence="7">
    <location>
        <begin position="12"/>
        <end position="40"/>
    </location>
</feature>
<evidence type="ECO:0000256" key="1">
    <source>
        <dbReference type="ARBA" id="ARBA00004651"/>
    </source>
</evidence>
<sequence>MSKIFVFFKQFHPVVWTILVGMILIRGAAFMTLPFLSIYLSRNLDVNPWIIGITVGISPLMSTVGGFIGGQLSDRWGRKPIMLFSLFTIAVVYFGFMIADHAGWFILLNAVLGLCNAFFEPTSQALIADLTTKENRMLAYSLRYTAINIGAAVGPLVGVYLISQSAQTTFFYTGLIYFIYGLVLMLILSKYSKTNSMAVKSNNSFREAFHIVKKDKALRYLIFGGILINMGYAQNSSNLPQHLEGSIENGVVLYSILLSINAVLVVFLSMPVSMIVSKFKPMQVMKVGAILTSLGLIGFGMSQGWVIAIIAMTLLTLGEILIFPTNSLLIDELASEQLRGTYFGASQFRKLGSFLGPVLGGYLFNYFDGPTMFMIISIISLGSLYFFTIGNRVYANAHIKEVSNFN</sequence>
<feature type="domain" description="Major facilitator superfamily (MFS) profile" evidence="8">
    <location>
        <begin position="15"/>
        <end position="394"/>
    </location>
</feature>
<dbReference type="SUPFAM" id="SSF103473">
    <property type="entry name" value="MFS general substrate transporter"/>
    <property type="match status" value="1"/>
</dbReference>
<dbReference type="Pfam" id="PF07690">
    <property type="entry name" value="MFS_1"/>
    <property type="match status" value="1"/>
</dbReference>
<keyword evidence="10" id="KW-1185">Reference proteome</keyword>
<feature type="transmembrane region" description="Helical" evidence="7">
    <location>
        <begin position="373"/>
        <end position="394"/>
    </location>
</feature>
<dbReference type="Proteomes" id="UP001290455">
    <property type="component" value="Unassembled WGS sequence"/>
</dbReference>
<feature type="transmembrane region" description="Helical" evidence="7">
    <location>
        <begin position="253"/>
        <end position="272"/>
    </location>
</feature>
<evidence type="ECO:0000256" key="3">
    <source>
        <dbReference type="ARBA" id="ARBA00022475"/>
    </source>
</evidence>
<name>A0ABU5J0K3_9BACI</name>
<evidence type="ECO:0000256" key="5">
    <source>
        <dbReference type="ARBA" id="ARBA00022989"/>
    </source>
</evidence>
<keyword evidence="2" id="KW-0813">Transport</keyword>
<dbReference type="RefSeq" id="WP_322447170.1">
    <property type="nucleotide sequence ID" value="NZ_JAXOFX010000009.1"/>
</dbReference>
<dbReference type="InterPro" id="IPR020846">
    <property type="entry name" value="MFS_dom"/>
</dbReference>
<dbReference type="InterPro" id="IPR036259">
    <property type="entry name" value="MFS_trans_sf"/>
</dbReference>
<dbReference type="CDD" id="cd17329">
    <property type="entry name" value="MFS_MdtH_MDR_like"/>
    <property type="match status" value="1"/>
</dbReference>
<evidence type="ECO:0000259" key="8">
    <source>
        <dbReference type="PROSITE" id="PS50850"/>
    </source>
</evidence>
<dbReference type="InterPro" id="IPR011701">
    <property type="entry name" value="MFS"/>
</dbReference>
<dbReference type="PANTHER" id="PTHR43414:SF1">
    <property type="entry name" value="PEPTIDE PERMEASE"/>
    <property type="match status" value="1"/>
</dbReference>
<accession>A0ABU5J0K3</accession>
<evidence type="ECO:0000256" key="4">
    <source>
        <dbReference type="ARBA" id="ARBA00022692"/>
    </source>
</evidence>
<evidence type="ECO:0000256" key="7">
    <source>
        <dbReference type="SAM" id="Phobius"/>
    </source>
</evidence>
<feature type="transmembrane region" description="Helical" evidence="7">
    <location>
        <begin position="217"/>
        <end position="233"/>
    </location>
</feature>
<dbReference type="PROSITE" id="PS00216">
    <property type="entry name" value="SUGAR_TRANSPORT_1"/>
    <property type="match status" value="1"/>
</dbReference>
<gene>
    <name evidence="9" type="ORF">SM124_14145</name>
</gene>
<evidence type="ECO:0000313" key="10">
    <source>
        <dbReference type="Proteomes" id="UP001290455"/>
    </source>
</evidence>
<proteinExistence type="predicted"/>
<keyword evidence="5 7" id="KW-1133">Transmembrane helix</keyword>
<dbReference type="EMBL" id="JAXOFX010000009">
    <property type="protein sequence ID" value="MDZ5472870.1"/>
    <property type="molecule type" value="Genomic_DNA"/>
</dbReference>
<reference evidence="9 10" key="1">
    <citation type="submission" date="2023-11" db="EMBL/GenBank/DDBJ databases">
        <title>Bacillus jintuensis, isolated from a mudflat on the Beibu Gulf coast.</title>
        <authorList>
            <person name="Li M."/>
        </authorList>
    </citation>
    <scope>NUCLEOTIDE SEQUENCE [LARGE SCALE GENOMIC DNA]</scope>
    <source>
        <strain evidence="9 10">31A1R</strain>
    </source>
</reference>
<comment type="caution">
    <text evidence="9">The sequence shown here is derived from an EMBL/GenBank/DDBJ whole genome shotgun (WGS) entry which is preliminary data.</text>
</comment>
<feature type="transmembrane region" description="Helical" evidence="7">
    <location>
        <begin position="46"/>
        <end position="68"/>
    </location>
</feature>
<organism evidence="9 10">
    <name type="scientific">Robertmurraya mangrovi</name>
    <dbReference type="NCBI Taxonomy" id="3098077"/>
    <lineage>
        <taxon>Bacteria</taxon>
        <taxon>Bacillati</taxon>
        <taxon>Bacillota</taxon>
        <taxon>Bacilli</taxon>
        <taxon>Bacillales</taxon>
        <taxon>Bacillaceae</taxon>
        <taxon>Robertmurraya</taxon>
    </lineage>
</organism>
<evidence type="ECO:0000313" key="9">
    <source>
        <dbReference type="EMBL" id="MDZ5472870.1"/>
    </source>
</evidence>
<keyword evidence="3" id="KW-1003">Cell membrane</keyword>
<feature type="transmembrane region" description="Helical" evidence="7">
    <location>
        <begin position="169"/>
        <end position="188"/>
    </location>
</feature>
<evidence type="ECO:0000256" key="2">
    <source>
        <dbReference type="ARBA" id="ARBA00022448"/>
    </source>
</evidence>
<comment type="subcellular location">
    <subcellularLocation>
        <location evidence="1">Cell membrane</location>
        <topology evidence="1">Multi-pass membrane protein</topology>
    </subcellularLocation>
</comment>
<dbReference type="Gene3D" id="1.20.1250.20">
    <property type="entry name" value="MFS general substrate transporter like domains"/>
    <property type="match status" value="1"/>
</dbReference>
<keyword evidence="4 7" id="KW-0812">Transmembrane</keyword>
<feature type="transmembrane region" description="Helical" evidence="7">
    <location>
        <begin position="284"/>
        <end position="301"/>
    </location>
</feature>
<feature type="transmembrane region" description="Helical" evidence="7">
    <location>
        <begin position="140"/>
        <end position="163"/>
    </location>
</feature>
<evidence type="ECO:0000256" key="6">
    <source>
        <dbReference type="ARBA" id="ARBA00023136"/>
    </source>
</evidence>
<keyword evidence="6 7" id="KW-0472">Membrane</keyword>
<feature type="transmembrane region" description="Helical" evidence="7">
    <location>
        <begin position="102"/>
        <end position="119"/>
    </location>
</feature>
<feature type="transmembrane region" description="Helical" evidence="7">
    <location>
        <begin position="80"/>
        <end position="96"/>
    </location>
</feature>
<dbReference type="InterPro" id="IPR005829">
    <property type="entry name" value="Sugar_transporter_CS"/>
</dbReference>
<protein>
    <submittedName>
        <fullName evidence="9">MFS transporter</fullName>
    </submittedName>
</protein>
<dbReference type="PROSITE" id="PS50850">
    <property type="entry name" value="MFS"/>
    <property type="match status" value="1"/>
</dbReference>